<dbReference type="SUPFAM" id="SSF56219">
    <property type="entry name" value="DNase I-like"/>
    <property type="match status" value="1"/>
</dbReference>
<dbReference type="PANTHER" id="PTHR33710">
    <property type="entry name" value="BNAC02G09200D PROTEIN"/>
    <property type="match status" value="1"/>
</dbReference>
<evidence type="ECO:0000313" key="1">
    <source>
        <dbReference type="EMBL" id="KAG8488044.1"/>
    </source>
</evidence>
<evidence type="ECO:0000313" key="2">
    <source>
        <dbReference type="Proteomes" id="UP000701853"/>
    </source>
</evidence>
<name>A0A8J5ZH06_9ROSI</name>
<dbReference type="Proteomes" id="UP000701853">
    <property type="component" value="Chromosome 7"/>
</dbReference>
<organism evidence="1 2">
    <name type="scientific">Gossypium anomalum</name>
    <dbReference type="NCBI Taxonomy" id="47600"/>
    <lineage>
        <taxon>Eukaryota</taxon>
        <taxon>Viridiplantae</taxon>
        <taxon>Streptophyta</taxon>
        <taxon>Embryophyta</taxon>
        <taxon>Tracheophyta</taxon>
        <taxon>Spermatophyta</taxon>
        <taxon>Magnoliopsida</taxon>
        <taxon>eudicotyledons</taxon>
        <taxon>Gunneridae</taxon>
        <taxon>Pentapetalae</taxon>
        <taxon>rosids</taxon>
        <taxon>malvids</taxon>
        <taxon>Malvales</taxon>
        <taxon>Malvaceae</taxon>
        <taxon>Malvoideae</taxon>
        <taxon>Gossypium</taxon>
    </lineage>
</organism>
<evidence type="ECO:0008006" key="3">
    <source>
        <dbReference type="Google" id="ProtNLM"/>
    </source>
</evidence>
<dbReference type="Gene3D" id="3.60.10.10">
    <property type="entry name" value="Endonuclease/exonuclease/phosphatase"/>
    <property type="match status" value="1"/>
</dbReference>
<keyword evidence="2" id="KW-1185">Reference proteome</keyword>
<gene>
    <name evidence="1" type="ORF">CXB51_018393</name>
</gene>
<dbReference type="PANTHER" id="PTHR33710:SF73">
    <property type="entry name" value="ZINC KNUCKLE CX2CX4HX4C DOMAIN-CONTAINING PROTEIN"/>
    <property type="match status" value="1"/>
</dbReference>
<dbReference type="OrthoDB" id="1935929at2759"/>
<comment type="caution">
    <text evidence="1">The sequence shown here is derived from an EMBL/GenBank/DDBJ whole genome shotgun (WGS) entry which is preliminary data.</text>
</comment>
<dbReference type="EMBL" id="JAHUZN010000007">
    <property type="protein sequence ID" value="KAG8488044.1"/>
    <property type="molecule type" value="Genomic_DNA"/>
</dbReference>
<dbReference type="InterPro" id="IPR036691">
    <property type="entry name" value="Endo/exonu/phosph_ase_sf"/>
</dbReference>
<protein>
    <recommendedName>
        <fullName evidence="3">Reverse transcriptase</fullName>
    </recommendedName>
</protein>
<accession>A0A8J5ZH06</accession>
<sequence length="136" mass="16114">MPPGEGRMKAFRTVLEDCNLMDLGFTGNWFTWERGNLPEINIQERLDRGVANADWFSLFPGFQVQHLPHSFLDHCPLLITTKRDVMQRTQNHFKFEAWWVLEESFFTEVRNIWEMSEGDLLNKLDRVKAGLKRWAD</sequence>
<reference evidence="1 2" key="1">
    <citation type="journal article" date="2021" name="bioRxiv">
        <title>The Gossypium anomalum genome as a resource for cotton improvement and evolutionary analysis of hybrid incompatibility.</title>
        <authorList>
            <person name="Grover C.E."/>
            <person name="Yuan D."/>
            <person name="Arick M.A."/>
            <person name="Miller E.R."/>
            <person name="Hu G."/>
            <person name="Peterson D.G."/>
            <person name="Wendel J.F."/>
            <person name="Udall J.A."/>
        </authorList>
    </citation>
    <scope>NUCLEOTIDE SEQUENCE [LARGE SCALE GENOMIC DNA]</scope>
    <source>
        <strain evidence="1">JFW-Udall</strain>
        <tissue evidence="1">Leaf</tissue>
    </source>
</reference>
<proteinExistence type="predicted"/>
<dbReference type="AlphaFoldDB" id="A0A8J5ZH06"/>